<dbReference type="GO" id="GO:0022857">
    <property type="term" value="F:transmembrane transporter activity"/>
    <property type="evidence" value="ECO:0007669"/>
    <property type="project" value="UniProtKB-UniRule"/>
</dbReference>
<comment type="similarity">
    <text evidence="2 7">Belongs to the CTL (choline transporter-like) family.</text>
</comment>
<keyword evidence="4 7" id="KW-1133">Transmembrane helix</keyword>
<feature type="transmembrane region" description="Helical" evidence="7">
    <location>
        <begin position="363"/>
        <end position="385"/>
    </location>
</feature>
<evidence type="ECO:0000256" key="1">
    <source>
        <dbReference type="ARBA" id="ARBA00004141"/>
    </source>
</evidence>
<evidence type="ECO:0000256" key="5">
    <source>
        <dbReference type="ARBA" id="ARBA00023136"/>
    </source>
</evidence>
<dbReference type="GeneID" id="94423950"/>
<proteinExistence type="inferred from homology"/>
<evidence type="ECO:0000313" key="9">
    <source>
        <dbReference type="Proteomes" id="UP000221165"/>
    </source>
</evidence>
<feature type="transmembrane region" description="Helical" evidence="7">
    <location>
        <begin position="277"/>
        <end position="298"/>
    </location>
</feature>
<feature type="transmembrane region" description="Helical" evidence="7">
    <location>
        <begin position="90"/>
        <end position="111"/>
    </location>
</feature>
<dbReference type="Pfam" id="PF04515">
    <property type="entry name" value="Choline_transpo"/>
    <property type="match status" value="1"/>
</dbReference>
<dbReference type="VEuPathDB" id="ToxoDB:CSUI_000505"/>
<evidence type="ECO:0000256" key="2">
    <source>
        <dbReference type="ARBA" id="ARBA00007168"/>
    </source>
</evidence>
<feature type="transmembrane region" description="Helical" evidence="7">
    <location>
        <begin position="248"/>
        <end position="270"/>
    </location>
</feature>
<gene>
    <name evidence="8" type="ORF">CSUI_000505</name>
</gene>
<keyword evidence="9" id="KW-1185">Reference proteome</keyword>
<evidence type="ECO:0000313" key="8">
    <source>
        <dbReference type="EMBL" id="PHJ25644.1"/>
    </source>
</evidence>
<evidence type="ECO:0000256" key="6">
    <source>
        <dbReference type="ARBA" id="ARBA00023180"/>
    </source>
</evidence>
<feature type="transmembrane region" description="Helical" evidence="7">
    <location>
        <begin position="475"/>
        <end position="499"/>
    </location>
</feature>
<evidence type="ECO:0000256" key="3">
    <source>
        <dbReference type="ARBA" id="ARBA00022692"/>
    </source>
</evidence>
<dbReference type="RefSeq" id="XP_067927290.1">
    <property type="nucleotide sequence ID" value="XM_068060739.1"/>
</dbReference>
<feature type="transmembrane region" description="Helical" evidence="7">
    <location>
        <begin position="421"/>
        <end position="440"/>
    </location>
</feature>
<comment type="function">
    <text evidence="7">Choline transporter.</text>
</comment>
<protein>
    <recommendedName>
        <fullName evidence="7">Choline transporter-like protein</fullName>
    </recommendedName>
</protein>
<feature type="transmembrane region" description="Helical" evidence="7">
    <location>
        <begin position="318"/>
        <end position="342"/>
    </location>
</feature>
<dbReference type="OrthoDB" id="420519at2759"/>
<dbReference type="AlphaFoldDB" id="A0A2C6LGE2"/>
<keyword evidence="6" id="KW-0325">Glycoprotein</keyword>
<evidence type="ECO:0000256" key="4">
    <source>
        <dbReference type="ARBA" id="ARBA00022989"/>
    </source>
</evidence>
<feature type="transmembrane region" description="Helical" evidence="7">
    <location>
        <begin position="583"/>
        <end position="606"/>
    </location>
</feature>
<sequence>MYARATDDNSRSYTVTGESVSTSPAYIPATYQLPTVVNPPVTTERIITETTSAVPPGSAAFSTASMAAFSAGGAGGSVGDYEPQRKSTDVHWLAVFSGFGVFCLFFLILAFSEGSPARLTRGINYQGKNCGVDASVRHLPYLYVPLDPRESYATLMLDDARCVESCPTEEDVEAGKTIPVPVRETEIDSGGRNSALTVQYMLQSPAYAATVMAGAYCVPLDTSLRSQMAPILNGSFRQAQIALGSFRASWWCVVGYTFLAGIFSAGFAMMLRLSPGVVLGVGAIWTICLAIVAGAQLVKSGLGGVLDPDKGSFYSLDYSWALFVGIILIALGALVALLLFAARRAIGNAVRLLECAGEAVSDMIQLFLAPIIFGTLSSLWLWFWIEAYMYIVSAGTVDTTEMSLGLDPNGDVDFLPLHRRVVWDARFILFGLFWWAALFWVLEALLAFCNFVIAYAGTVWYFSPPEGSEERDVGWYPPLVAVGLGATHHIGSFAVGGLVMGFTRPIRILCAWASTKNLTLYQYSPIVRNLIDCFRNVMQPTTFIVDRFTSSGFIEMSISSKPFFPAMDKSSSRILNSRSPASYLHGAANLCSVIGTSAVSLTTTFMCYQTLTGTEKYASLTSPTFVAAPLCVSLFVGLIAAVIASQFMAVWDVVADTFMYCFLVEAIQPPVVDENPMTKVHAPACLRELLLDAQQEFM</sequence>
<comment type="subcellular location">
    <subcellularLocation>
        <location evidence="7">Cell membrane</location>
        <topology evidence="7">Multi-pass membrane protein</topology>
    </subcellularLocation>
    <subcellularLocation>
        <location evidence="1">Membrane</location>
        <topology evidence="1">Multi-pass membrane protein</topology>
    </subcellularLocation>
</comment>
<feature type="transmembrane region" description="Helical" evidence="7">
    <location>
        <begin position="626"/>
        <end position="650"/>
    </location>
</feature>
<dbReference type="InterPro" id="IPR007603">
    <property type="entry name" value="Choline_transptr-like"/>
</dbReference>
<organism evidence="8 9">
    <name type="scientific">Cystoisospora suis</name>
    <dbReference type="NCBI Taxonomy" id="483139"/>
    <lineage>
        <taxon>Eukaryota</taxon>
        <taxon>Sar</taxon>
        <taxon>Alveolata</taxon>
        <taxon>Apicomplexa</taxon>
        <taxon>Conoidasida</taxon>
        <taxon>Coccidia</taxon>
        <taxon>Eucoccidiorida</taxon>
        <taxon>Eimeriorina</taxon>
        <taxon>Sarcocystidae</taxon>
        <taxon>Cystoisospora</taxon>
    </lineage>
</organism>
<keyword evidence="5 7" id="KW-0472">Membrane</keyword>
<comment type="caution">
    <text evidence="8">The sequence shown here is derived from an EMBL/GenBank/DDBJ whole genome shotgun (WGS) entry which is preliminary data.</text>
</comment>
<keyword evidence="3 7" id="KW-0812">Transmembrane</keyword>
<name>A0A2C6LGE2_9APIC</name>
<dbReference type="PANTHER" id="PTHR12385:SF14">
    <property type="entry name" value="CHOLINE TRANSPORTER-LIKE 2"/>
    <property type="match status" value="1"/>
</dbReference>
<dbReference type="Proteomes" id="UP000221165">
    <property type="component" value="Unassembled WGS sequence"/>
</dbReference>
<dbReference type="GO" id="GO:0005886">
    <property type="term" value="C:plasma membrane"/>
    <property type="evidence" value="ECO:0007669"/>
    <property type="project" value="UniProtKB-SubCell"/>
</dbReference>
<dbReference type="EMBL" id="MIGC01000187">
    <property type="protein sequence ID" value="PHJ25644.1"/>
    <property type="molecule type" value="Genomic_DNA"/>
</dbReference>
<dbReference type="PANTHER" id="PTHR12385">
    <property type="entry name" value="CHOLINE TRANSPORTER-LIKE (SLC FAMILY 44)"/>
    <property type="match status" value="1"/>
</dbReference>
<evidence type="ECO:0000256" key="7">
    <source>
        <dbReference type="RuleBase" id="RU368066"/>
    </source>
</evidence>
<reference evidence="8 9" key="1">
    <citation type="journal article" date="2017" name="Int. J. Parasitol.">
        <title>The genome of the protozoan parasite Cystoisospora suis and a reverse vaccinology approach to identify vaccine candidates.</title>
        <authorList>
            <person name="Palmieri N."/>
            <person name="Shrestha A."/>
            <person name="Ruttkowski B."/>
            <person name="Beck T."/>
            <person name="Vogl C."/>
            <person name="Tomley F."/>
            <person name="Blake D.P."/>
            <person name="Joachim A."/>
        </authorList>
    </citation>
    <scope>NUCLEOTIDE SEQUENCE [LARGE SCALE GENOMIC DNA]</scope>
    <source>
        <strain evidence="8 9">Wien I</strain>
    </source>
</reference>
<accession>A0A2C6LGE2</accession>
<feature type="transmembrane region" description="Helical" evidence="7">
    <location>
        <begin position="445"/>
        <end position="463"/>
    </location>
</feature>